<sequence length="210" mass="24068">MKEVENRNYNEDGIIINIPVKIKLEALEKLIQDKLIGFKIKKDNSSEEKELGEITAISLSPGEEEYDVNIHQEVLLDTILFSNKKVKFSIQLKFEYDYLLQELVVSKYKVEGENKAWLTNQVLKVMMNTLLKKKILDKSKLLLLPKIEEAIQNINDKLENIIEVKEGVLVFGAIDQIQVINLFFKENDLVAILKIQGALAAEVSKIEIPE</sequence>
<evidence type="ECO:0000313" key="2">
    <source>
        <dbReference type="Proteomes" id="UP000184225"/>
    </source>
</evidence>
<name>A0A1M6GJS3_9FLAO</name>
<protein>
    <recommendedName>
        <fullName evidence="3">DUF4403 family protein</fullName>
    </recommendedName>
</protein>
<dbReference type="RefSeq" id="WP_073152530.1">
    <property type="nucleotide sequence ID" value="NZ_FQYY01000008.1"/>
</dbReference>
<reference evidence="1 2" key="1">
    <citation type="submission" date="2016-11" db="EMBL/GenBank/DDBJ databases">
        <authorList>
            <person name="Jaros S."/>
            <person name="Januszkiewicz K."/>
            <person name="Wedrychowicz H."/>
        </authorList>
    </citation>
    <scope>NUCLEOTIDE SEQUENCE [LARGE SCALE GENOMIC DNA]</scope>
    <source>
        <strain evidence="1 2">DSM 21425</strain>
    </source>
</reference>
<dbReference type="OrthoDB" id="1425232at2"/>
<dbReference type="InterPro" id="IPR025515">
    <property type="entry name" value="DUF4403"/>
</dbReference>
<evidence type="ECO:0008006" key="3">
    <source>
        <dbReference type="Google" id="ProtNLM"/>
    </source>
</evidence>
<keyword evidence="2" id="KW-1185">Reference proteome</keyword>
<gene>
    <name evidence="1" type="ORF">SAMN04488096_10877</name>
</gene>
<accession>A0A1M6GJS3</accession>
<dbReference type="Proteomes" id="UP000184225">
    <property type="component" value="Unassembled WGS sequence"/>
</dbReference>
<dbReference type="EMBL" id="FQYY01000008">
    <property type="protein sequence ID" value="SHJ10182.1"/>
    <property type="molecule type" value="Genomic_DNA"/>
</dbReference>
<proteinExistence type="predicted"/>
<dbReference type="STRING" id="579105.SAMN04488096_10877"/>
<dbReference type="Pfam" id="PF14356">
    <property type="entry name" value="DUF4403"/>
    <property type="match status" value="1"/>
</dbReference>
<evidence type="ECO:0000313" key="1">
    <source>
        <dbReference type="EMBL" id="SHJ10182.1"/>
    </source>
</evidence>
<organism evidence="1 2">
    <name type="scientific">Mesonia phycicola</name>
    <dbReference type="NCBI Taxonomy" id="579105"/>
    <lineage>
        <taxon>Bacteria</taxon>
        <taxon>Pseudomonadati</taxon>
        <taxon>Bacteroidota</taxon>
        <taxon>Flavobacteriia</taxon>
        <taxon>Flavobacteriales</taxon>
        <taxon>Flavobacteriaceae</taxon>
        <taxon>Mesonia</taxon>
    </lineage>
</organism>
<dbReference type="AlphaFoldDB" id="A0A1M6GJS3"/>